<organism evidence="2 3">
    <name type="scientific">Oxytricha trifallax</name>
    <dbReference type="NCBI Taxonomy" id="1172189"/>
    <lineage>
        <taxon>Eukaryota</taxon>
        <taxon>Sar</taxon>
        <taxon>Alveolata</taxon>
        <taxon>Ciliophora</taxon>
        <taxon>Intramacronucleata</taxon>
        <taxon>Spirotrichea</taxon>
        <taxon>Stichotrichia</taxon>
        <taxon>Sporadotrichida</taxon>
        <taxon>Oxytrichidae</taxon>
        <taxon>Oxytrichinae</taxon>
        <taxon>Oxytricha</taxon>
    </lineage>
</organism>
<evidence type="ECO:0000256" key="1">
    <source>
        <dbReference type="SAM" id="Coils"/>
    </source>
</evidence>
<dbReference type="EMBL" id="ARYC01002600">
    <property type="protein sequence ID" value="KEJ82880.1"/>
    <property type="molecule type" value="Genomic_DNA"/>
</dbReference>
<sequence length="110" mass="12967">MDFKLNPYAKIEIQRAIQEHLNSIILESIINLNDKILSNQRQLKEIEEAKTNFTKQYEKLISSGTLKQEFFVEAFDKNIGAYDSTKIQEIISKLEQLLYKFEDPQNQRGR</sequence>
<keyword evidence="1" id="KW-0175">Coiled coil</keyword>
<protein>
    <submittedName>
        <fullName evidence="2">Uncharacterized protein</fullName>
    </submittedName>
</protein>
<feature type="coiled-coil region" evidence="1">
    <location>
        <begin position="29"/>
        <end position="63"/>
    </location>
</feature>
<name>A0A073I032_9SPIT</name>
<evidence type="ECO:0000313" key="3">
    <source>
        <dbReference type="Proteomes" id="UP000053232"/>
    </source>
</evidence>
<dbReference type="AlphaFoldDB" id="A0A073I032"/>
<comment type="caution">
    <text evidence="2">The sequence shown here is derived from an EMBL/GenBank/DDBJ whole genome shotgun (WGS) entry which is preliminary data.</text>
</comment>
<reference evidence="3" key="1">
    <citation type="journal article" date="2014" name="Cell">
        <title>The Architecture of a Scrambled Genome Reveals Massive Levels of Genomic Rearrangement during Development.</title>
        <authorList>
            <person name="Chen X."/>
            <person name="Bracht J.R."/>
            <person name="Goldman A.D."/>
            <person name="Dolzhenko E."/>
            <person name="Clay D.M."/>
            <person name="Swart E.C."/>
            <person name="Perlman D.H."/>
            <person name="Doak T.G."/>
            <person name="Stuart A."/>
            <person name="Amemiya C.T."/>
            <person name="Sebra R.P."/>
            <person name="Landweber L.F."/>
        </authorList>
    </citation>
    <scope>NUCLEOTIDE SEQUENCE [LARGE SCALE GENOMIC DNA]</scope>
    <source>
        <strain evidence="3">JRB310</strain>
    </source>
</reference>
<accession>A0A073I032</accession>
<dbReference type="Proteomes" id="UP000053232">
    <property type="component" value="Unassembled WGS sequence"/>
</dbReference>
<gene>
    <name evidence="2" type="ORF">OXYTRIMIC_308</name>
</gene>
<evidence type="ECO:0000313" key="2">
    <source>
        <dbReference type="EMBL" id="KEJ82880.1"/>
    </source>
</evidence>
<keyword evidence="3" id="KW-1185">Reference proteome</keyword>
<proteinExistence type="predicted"/>